<name>S6A8U4_9SPIR</name>
<dbReference type="InterPro" id="IPR015424">
    <property type="entry name" value="PyrdxlP-dep_Trfase"/>
</dbReference>
<feature type="domain" description="MobA-like NTP transferase" evidence="7">
    <location>
        <begin position="22"/>
        <end position="154"/>
    </location>
</feature>
<dbReference type="Gene3D" id="3.90.1150.10">
    <property type="entry name" value="Aspartate Aminotransferase, domain 1"/>
    <property type="match status" value="1"/>
</dbReference>
<keyword evidence="2 5" id="KW-0032">Aminotransferase</keyword>
<dbReference type="InterPro" id="IPR004839">
    <property type="entry name" value="Aminotransferase_I/II_large"/>
</dbReference>
<evidence type="ECO:0000313" key="9">
    <source>
        <dbReference type="Proteomes" id="UP000015620"/>
    </source>
</evidence>
<dbReference type="CDD" id="cd02523">
    <property type="entry name" value="PC_cytidylyltransferase"/>
    <property type="match status" value="1"/>
</dbReference>
<dbReference type="Pfam" id="PF00155">
    <property type="entry name" value="Aminotran_1_2"/>
    <property type="match status" value="1"/>
</dbReference>
<dbReference type="STRING" id="1291379.TPE_1960"/>
<dbReference type="Gene3D" id="3.90.550.10">
    <property type="entry name" value="Spore Coat Polysaccharide Biosynthesis Protein SpsA, Chain A"/>
    <property type="match status" value="1"/>
</dbReference>
<dbReference type="PANTHER" id="PTHR42885">
    <property type="entry name" value="HISTIDINOL-PHOSPHATE AMINOTRANSFERASE-RELATED"/>
    <property type="match status" value="1"/>
</dbReference>
<comment type="similarity">
    <text evidence="5">Belongs to the class-I pyridoxal-phosphate-dependent aminotransferase family.</text>
</comment>
<dbReference type="KEGG" id="tped:TPE_1960"/>
<evidence type="ECO:0000256" key="5">
    <source>
        <dbReference type="RuleBase" id="RU000481"/>
    </source>
</evidence>
<dbReference type="InterPro" id="IPR015421">
    <property type="entry name" value="PyrdxlP-dep_Trfase_major"/>
</dbReference>
<dbReference type="PROSITE" id="PS00105">
    <property type="entry name" value="AA_TRANSFER_CLASS_1"/>
    <property type="match status" value="1"/>
</dbReference>
<evidence type="ECO:0000256" key="2">
    <source>
        <dbReference type="ARBA" id="ARBA00022576"/>
    </source>
</evidence>
<organism evidence="8 9">
    <name type="scientific">Treponema pedis str. T A4</name>
    <dbReference type="NCBI Taxonomy" id="1291379"/>
    <lineage>
        <taxon>Bacteria</taxon>
        <taxon>Pseudomonadati</taxon>
        <taxon>Spirochaetota</taxon>
        <taxon>Spirochaetia</taxon>
        <taxon>Spirochaetales</taxon>
        <taxon>Treponemataceae</taxon>
        <taxon>Treponema</taxon>
    </lineage>
</organism>
<accession>S6A8U4</accession>
<dbReference type="SUPFAM" id="SSF53383">
    <property type="entry name" value="PLP-dependent transferases"/>
    <property type="match status" value="1"/>
</dbReference>
<evidence type="ECO:0000259" key="7">
    <source>
        <dbReference type="Pfam" id="PF12804"/>
    </source>
</evidence>
<dbReference type="Pfam" id="PF12804">
    <property type="entry name" value="NTP_transf_3"/>
    <property type="match status" value="1"/>
</dbReference>
<keyword evidence="9" id="KW-1185">Reference proteome</keyword>
<dbReference type="EC" id="2.6.1.-" evidence="5"/>
<evidence type="ECO:0000313" key="8">
    <source>
        <dbReference type="EMBL" id="AGT44434.1"/>
    </source>
</evidence>
<evidence type="ECO:0000256" key="1">
    <source>
        <dbReference type="ARBA" id="ARBA00001933"/>
    </source>
</evidence>
<reference evidence="8 9" key="1">
    <citation type="journal article" date="2013" name="PLoS ONE">
        <title>Genome-Wide Relatedness of Treponema pedis, from Gingiva and Necrotic Skin Lesions of Pigs, with the Human Oral Pathogen Treponema denticola.</title>
        <authorList>
            <person name="Svartstrom O."/>
            <person name="Mushtaq M."/>
            <person name="Pringle M."/>
            <person name="Segerman B."/>
        </authorList>
    </citation>
    <scope>NUCLEOTIDE SEQUENCE [LARGE SCALE GENOMIC DNA]</scope>
    <source>
        <strain evidence="8">T A4</strain>
    </source>
</reference>
<dbReference type="GO" id="GO:0016779">
    <property type="term" value="F:nucleotidyltransferase activity"/>
    <property type="evidence" value="ECO:0007669"/>
    <property type="project" value="UniProtKB-ARBA"/>
</dbReference>
<dbReference type="CDD" id="cd00609">
    <property type="entry name" value="AAT_like"/>
    <property type="match status" value="1"/>
</dbReference>
<dbReference type="GO" id="GO:0030170">
    <property type="term" value="F:pyridoxal phosphate binding"/>
    <property type="evidence" value="ECO:0007669"/>
    <property type="project" value="InterPro"/>
</dbReference>
<dbReference type="Proteomes" id="UP000015620">
    <property type="component" value="Chromosome"/>
</dbReference>
<keyword evidence="3 5" id="KW-0808">Transferase</keyword>
<dbReference type="HOGENOM" id="CLU_451177_0_0_12"/>
<gene>
    <name evidence="8" type="ORF">TPE_1960</name>
</gene>
<comment type="cofactor">
    <cofactor evidence="1 5">
        <name>pyridoxal 5'-phosphate</name>
        <dbReference type="ChEBI" id="CHEBI:597326"/>
    </cofactor>
</comment>
<dbReference type="InterPro" id="IPR025877">
    <property type="entry name" value="MobA-like_NTP_Trfase"/>
</dbReference>
<evidence type="ECO:0000256" key="4">
    <source>
        <dbReference type="ARBA" id="ARBA00022898"/>
    </source>
</evidence>
<keyword evidence="4" id="KW-0663">Pyridoxal phosphate</keyword>
<dbReference type="InterPro" id="IPR029044">
    <property type="entry name" value="Nucleotide-diphossugar_trans"/>
</dbReference>
<dbReference type="Gene3D" id="3.40.640.10">
    <property type="entry name" value="Type I PLP-dependent aspartate aminotransferase-like (Major domain)"/>
    <property type="match status" value="1"/>
</dbReference>
<dbReference type="PATRIC" id="fig|1291379.3.peg.1933"/>
<feature type="domain" description="Aminotransferase class I/classII large" evidence="6">
    <location>
        <begin position="331"/>
        <end position="623"/>
    </location>
</feature>
<dbReference type="InterPro" id="IPR015422">
    <property type="entry name" value="PyrdxlP-dep_Trfase_small"/>
</dbReference>
<dbReference type="AlphaFoldDB" id="S6A8U4"/>
<sequence>MTKTCIYSIIKKNLYREVKMQAIILAAGMGKRLRSYTKDATKCMVSVNGKTLIEYTIEALVLNKIKRLVIVIGYKGNVLKDFISSKFNEKNLNGMEIKYIENPIYDKTNNIYSLYLACNEMSKDDTLLLESDLIFKPSIITKLIESKDRDLAVVSPFEPWMDGTCTLLDENNYIISILDKAHFNWQDTGSYFKTVNIYKFSKEFTSQYYIPFLEAYQKAFGKNEYYEQVLKALSFLSASVLKGLVVNGDDWYEIDDPADLAIAEDRFKTGKEKLYNLQKRFGGYWRFPQLKDFCYLVNPYFPPENLVHEMTASFKTLLTEYPSGAYQQSLLAAKIFNVSPEHIIVGNGAAELISSLAKQITGKVAVPFPTFNEYPERLTNAEIIPIRTSKEDFRYTLYDIMECVNKENPGTVILINPDNPSGNFLGKDEVLKLCGFLREKNIMLIFDESFIDFAEKEKRYSLIDEKILADYTNLAVIKSISKSYGVPGLRLGVLACADCGYVNKIKKENSIWNINSFGEYFLQIYDKYGKTYHAACDSIAYERKRFIKELSAIKGISVFPSEANYVLCKLDDGVCPETLAVYLLEKYGIFIKDLSSKKGFEHGNYIRLAVRDEKDNNYIVGALKEVLPELNKA</sequence>
<dbReference type="InterPro" id="IPR004838">
    <property type="entry name" value="NHTrfase_class1_PyrdxlP-BS"/>
</dbReference>
<proteinExistence type="inferred from homology"/>
<dbReference type="SUPFAM" id="SSF53448">
    <property type="entry name" value="Nucleotide-diphospho-sugar transferases"/>
    <property type="match status" value="1"/>
</dbReference>
<protein>
    <recommendedName>
        <fullName evidence="5">Aminotransferase</fullName>
        <ecNumber evidence="5">2.6.1.-</ecNumber>
    </recommendedName>
</protein>
<dbReference type="EMBL" id="CP004120">
    <property type="protein sequence ID" value="AGT44434.1"/>
    <property type="molecule type" value="Genomic_DNA"/>
</dbReference>
<dbReference type="PANTHER" id="PTHR42885:SF2">
    <property type="entry name" value="HISTIDINOL-PHOSPHATE AMINOTRANSFERASE"/>
    <property type="match status" value="1"/>
</dbReference>
<dbReference type="GO" id="GO:0008483">
    <property type="term" value="F:transaminase activity"/>
    <property type="evidence" value="ECO:0007669"/>
    <property type="project" value="UniProtKB-KW"/>
</dbReference>
<evidence type="ECO:0000256" key="3">
    <source>
        <dbReference type="ARBA" id="ARBA00022679"/>
    </source>
</evidence>
<evidence type="ECO:0000259" key="6">
    <source>
        <dbReference type="Pfam" id="PF00155"/>
    </source>
</evidence>